<protein>
    <submittedName>
        <fullName evidence="2">Uncharacterized protein</fullName>
    </submittedName>
</protein>
<organism evidence="2 3">
    <name type="scientific">Actinobacillus succinogenes (strain ATCC 55618 / DSM 22257 / CCUG 43843 / 130Z)</name>
    <dbReference type="NCBI Taxonomy" id="339671"/>
    <lineage>
        <taxon>Bacteria</taxon>
        <taxon>Pseudomonadati</taxon>
        <taxon>Pseudomonadota</taxon>
        <taxon>Gammaproteobacteria</taxon>
        <taxon>Pasteurellales</taxon>
        <taxon>Pasteurellaceae</taxon>
        <taxon>Actinobacillus</taxon>
    </lineage>
</organism>
<dbReference type="Proteomes" id="UP000001114">
    <property type="component" value="Chromosome"/>
</dbReference>
<accession>A6VNQ0</accession>
<dbReference type="AlphaFoldDB" id="A6VNQ0"/>
<proteinExistence type="predicted"/>
<keyword evidence="1" id="KW-0472">Membrane</keyword>
<evidence type="ECO:0000313" key="2">
    <source>
        <dbReference type="EMBL" id="ABR74597.1"/>
    </source>
</evidence>
<feature type="transmembrane region" description="Helical" evidence="1">
    <location>
        <begin position="22"/>
        <end position="44"/>
    </location>
</feature>
<keyword evidence="1" id="KW-0812">Transmembrane</keyword>
<evidence type="ECO:0000256" key="1">
    <source>
        <dbReference type="SAM" id="Phobius"/>
    </source>
</evidence>
<dbReference type="EMBL" id="CP000746">
    <property type="protein sequence ID" value="ABR74597.1"/>
    <property type="molecule type" value="Genomic_DNA"/>
</dbReference>
<dbReference type="HOGENOM" id="CLU_213804_0_0_6"/>
<sequence>MRTFFIDLVGLAGLGSLCAGVYLQYGIAQTCIVGGGLCLLYAVVASRGRK</sequence>
<keyword evidence="3" id="KW-1185">Reference proteome</keyword>
<dbReference type="RefSeq" id="WP_012072974.1">
    <property type="nucleotide sequence ID" value="NC_009655.1"/>
</dbReference>
<gene>
    <name evidence="2" type="ordered locus">Asuc_1237</name>
</gene>
<evidence type="ECO:0000313" key="3">
    <source>
        <dbReference type="Proteomes" id="UP000001114"/>
    </source>
</evidence>
<reference evidence="3" key="1">
    <citation type="journal article" date="2010" name="BMC Genomics">
        <title>A genomic perspective on the potential of Actinobacillus succinogenes for industrial succinate production.</title>
        <authorList>
            <person name="McKinlay J.B."/>
            <person name="Laivenieks M."/>
            <person name="Schindler B.D."/>
            <person name="McKinlay A.A."/>
            <person name="Siddaramappa S."/>
            <person name="Challacombe J.F."/>
            <person name="Lowry S.R."/>
            <person name="Clum A."/>
            <person name="Lapidus A.L."/>
            <person name="Burkhart K.B."/>
            <person name="Harkins V."/>
            <person name="Vieille C."/>
        </authorList>
    </citation>
    <scope>NUCLEOTIDE SEQUENCE [LARGE SCALE GENOMIC DNA]</scope>
    <source>
        <strain evidence="3">ATCC 55618 / DSM 22257 / CCUG 43843 / 130Z</strain>
    </source>
</reference>
<dbReference type="KEGG" id="asu:Asuc_1237"/>
<name>A6VNQ0_ACTSZ</name>
<keyword evidence="1" id="KW-1133">Transmembrane helix</keyword>